<sequence>MQGISPKAMNRPVVSSPLMKEEAELHRSISLKSISGPPSTIFKISQRAAVRRSQTISQVFDLPPNDLSVSPMATAVFTGSEKPMPTKNFLSRRLKSKNSISSLSNISLRGPSIPATPRTSNKTPGLLKVGISFRDLHSCLSAEHSFKKTQPIALNGRYLIQKGTLQLEAEKGYHKVFIFLFNDCLVYGKSCQGDSKDLYDQKIINFTDSTLKTSSSGKLKFQISCPDESHSFIAKDKEDYENWTSVIKNVTTFYCTLSERKAKEDVKTFSHSRRSSVVSSSGSISDSKSRRSSFYNSLKDLVGAFI</sequence>
<proteinExistence type="predicted"/>
<name>A0ACC2UBX8_9FUNG</name>
<dbReference type="Proteomes" id="UP001165960">
    <property type="component" value="Unassembled WGS sequence"/>
</dbReference>
<evidence type="ECO:0000313" key="2">
    <source>
        <dbReference type="Proteomes" id="UP001165960"/>
    </source>
</evidence>
<dbReference type="EMBL" id="QTSX02000862">
    <property type="protein sequence ID" value="KAJ9084267.1"/>
    <property type="molecule type" value="Genomic_DNA"/>
</dbReference>
<reference evidence="1" key="1">
    <citation type="submission" date="2022-04" db="EMBL/GenBank/DDBJ databases">
        <title>Genome of the entomopathogenic fungus Entomophthora muscae.</title>
        <authorList>
            <person name="Elya C."/>
            <person name="Lovett B.R."/>
            <person name="Lee E."/>
            <person name="Macias A.M."/>
            <person name="Hajek A.E."/>
            <person name="De Bivort B.L."/>
            <person name="Kasson M.T."/>
            <person name="De Fine Licht H.H."/>
            <person name="Stajich J.E."/>
        </authorList>
    </citation>
    <scope>NUCLEOTIDE SEQUENCE</scope>
    <source>
        <strain evidence="1">Berkeley</strain>
    </source>
</reference>
<evidence type="ECO:0000313" key="1">
    <source>
        <dbReference type="EMBL" id="KAJ9084267.1"/>
    </source>
</evidence>
<accession>A0ACC2UBX8</accession>
<comment type="caution">
    <text evidence="1">The sequence shown here is derived from an EMBL/GenBank/DDBJ whole genome shotgun (WGS) entry which is preliminary data.</text>
</comment>
<protein>
    <submittedName>
        <fullName evidence="1">Uncharacterized protein</fullName>
    </submittedName>
</protein>
<organism evidence="1 2">
    <name type="scientific">Entomophthora muscae</name>
    <dbReference type="NCBI Taxonomy" id="34485"/>
    <lineage>
        <taxon>Eukaryota</taxon>
        <taxon>Fungi</taxon>
        <taxon>Fungi incertae sedis</taxon>
        <taxon>Zoopagomycota</taxon>
        <taxon>Entomophthoromycotina</taxon>
        <taxon>Entomophthoromycetes</taxon>
        <taxon>Entomophthorales</taxon>
        <taxon>Entomophthoraceae</taxon>
        <taxon>Entomophthora</taxon>
    </lineage>
</organism>
<gene>
    <name evidence="1" type="ORF">DSO57_1026239</name>
</gene>
<keyword evidence="2" id="KW-1185">Reference proteome</keyword>